<gene>
    <name evidence="2" type="ORF">BW244_0055</name>
</gene>
<evidence type="ECO:0000313" key="2">
    <source>
        <dbReference type="EMBL" id="AQU89473.1"/>
    </source>
</evidence>
<evidence type="ECO:0000256" key="1">
    <source>
        <dbReference type="SAM" id="Phobius"/>
    </source>
</evidence>
<organism evidence="2 3">
    <name type="scientific">Carsonella ruddii</name>
    <dbReference type="NCBI Taxonomy" id="114186"/>
    <lineage>
        <taxon>Bacteria</taxon>
        <taxon>Pseudomonadati</taxon>
        <taxon>Pseudomonadota</taxon>
        <taxon>Gammaproteobacteria</taxon>
        <taxon>Oceanospirillales</taxon>
        <taxon>Halomonadaceae</taxon>
        <taxon>Zymobacter group</taxon>
        <taxon>Candidatus Carsonella</taxon>
    </lineage>
</organism>
<accession>A0A1U9RS16</accession>
<dbReference type="AlphaFoldDB" id="A0A1U9RS16"/>
<feature type="transmembrane region" description="Helical" evidence="1">
    <location>
        <begin position="12"/>
        <end position="31"/>
    </location>
</feature>
<evidence type="ECO:0000313" key="3">
    <source>
        <dbReference type="Proteomes" id="UP000189666"/>
    </source>
</evidence>
<keyword evidence="1" id="KW-1133">Transmembrane helix</keyword>
<dbReference type="RefSeq" id="WP_211118576.1">
    <property type="nucleotide sequence ID" value="NZ_CP019943.1"/>
</dbReference>
<dbReference type="SUPFAM" id="SSF53850">
    <property type="entry name" value="Periplasmic binding protein-like II"/>
    <property type="match status" value="1"/>
</dbReference>
<keyword evidence="1" id="KW-0812">Transmembrane</keyword>
<dbReference type="Gene3D" id="3.40.190.10">
    <property type="entry name" value="Periplasmic binding protein-like II"/>
    <property type="match status" value="1"/>
</dbReference>
<evidence type="ECO:0008006" key="4">
    <source>
        <dbReference type="Google" id="ProtNLM"/>
    </source>
</evidence>
<name>A0A1U9RS16_CARRU</name>
<dbReference type="Proteomes" id="UP000189666">
    <property type="component" value="Chromosome"/>
</dbReference>
<reference evidence="2 3" key="1">
    <citation type="submission" date="2017-02" db="EMBL/GenBank/DDBJ databases">
        <title>Complete Genome of Candidatus Carsonella ruddii strain BC, a Nutritional Endosymbiont of Bactericera cockerelli.</title>
        <authorList>
            <person name="Riley A.B."/>
            <person name="Kim D.H."/>
            <person name="Hansen A.K."/>
        </authorList>
    </citation>
    <scope>NUCLEOTIDE SEQUENCE [LARGE SCALE GENOMIC DNA]</scope>
    <source>
        <strain evidence="2 3">BC</strain>
    </source>
</reference>
<protein>
    <recommendedName>
        <fullName evidence="4">ATP phosphoribosyltransferase</fullName>
    </recommendedName>
</protein>
<proteinExistence type="predicted"/>
<dbReference type="EMBL" id="CP019943">
    <property type="protein sequence ID" value="AQU89473.1"/>
    <property type="molecule type" value="Genomic_DNA"/>
</dbReference>
<keyword evidence="1" id="KW-0472">Membrane</keyword>
<sequence>MIFISIPKGRNFFFSLLILKKINIILLEIIYRKIILKTNRVNIYLIVLKNKDLKKILKYGFINLSIIGSDLLFNNFLKKIKLEQIDSYLFLNNNNIIVTKFFNLCNYYNIKKFNLKFNGVLEFFLNFKNYGLFDITETHKTLYENKLFPKKFFKKINLFIILKNLKTKIIKFINKNVKNIR</sequence>